<feature type="non-terminal residue" evidence="2">
    <location>
        <position position="137"/>
    </location>
</feature>
<evidence type="ECO:0000313" key="2">
    <source>
        <dbReference type="EMBL" id="PIT97215.1"/>
    </source>
</evidence>
<organism evidence="2 3">
    <name type="scientific">Candidatus Berkelbacteria bacterium CG10_big_fil_rev_8_21_14_0_10_41_12</name>
    <dbReference type="NCBI Taxonomy" id="1974513"/>
    <lineage>
        <taxon>Bacteria</taxon>
        <taxon>Candidatus Berkelbacteria</taxon>
    </lineage>
</organism>
<gene>
    <name evidence="2" type="ORF">COT77_02490</name>
</gene>
<protein>
    <submittedName>
        <fullName evidence="2">Uncharacterized protein</fullName>
    </submittedName>
</protein>
<keyword evidence="1" id="KW-0732">Signal</keyword>
<proteinExistence type="predicted"/>
<accession>A0A2M6WWP6</accession>
<comment type="caution">
    <text evidence="2">The sequence shown here is derived from an EMBL/GenBank/DDBJ whole genome shotgun (WGS) entry which is preliminary data.</text>
</comment>
<feature type="signal peptide" evidence="1">
    <location>
        <begin position="1"/>
        <end position="22"/>
    </location>
</feature>
<sequence length="137" mass="14776">MKKFAVVTLVALMLAIAPASQAISPLLFYFGVPLVNKLLTPKPELVSDAALTMSAHIFLDGRQMAAAFDPVSMALVIGKVPGHSVELCLAPELMMRPGLTDGIARVKVSCSLLPDFVFLPADAVRMAQDNERGERRR</sequence>
<dbReference type="Proteomes" id="UP000228596">
    <property type="component" value="Unassembled WGS sequence"/>
</dbReference>
<reference evidence="3" key="1">
    <citation type="submission" date="2017-09" db="EMBL/GenBank/DDBJ databases">
        <title>Depth-based differentiation of microbial function through sediment-hosted aquifers and enrichment of novel symbionts in the deep terrestrial subsurface.</title>
        <authorList>
            <person name="Probst A.J."/>
            <person name="Ladd B."/>
            <person name="Jarett J.K."/>
            <person name="Geller-Mcgrath D.E."/>
            <person name="Sieber C.M.K."/>
            <person name="Emerson J.B."/>
            <person name="Anantharaman K."/>
            <person name="Thomas B.C."/>
            <person name="Malmstrom R."/>
            <person name="Stieglmeier M."/>
            <person name="Klingl A."/>
            <person name="Woyke T."/>
            <person name="Ryan C.M."/>
            <person name="Banfield J.F."/>
        </authorList>
    </citation>
    <scope>NUCLEOTIDE SEQUENCE [LARGE SCALE GENOMIC DNA]</scope>
</reference>
<name>A0A2M6WWP6_9BACT</name>
<evidence type="ECO:0000256" key="1">
    <source>
        <dbReference type="SAM" id="SignalP"/>
    </source>
</evidence>
<feature type="chain" id="PRO_5014863294" evidence="1">
    <location>
        <begin position="23"/>
        <end position="137"/>
    </location>
</feature>
<evidence type="ECO:0000313" key="3">
    <source>
        <dbReference type="Proteomes" id="UP000228596"/>
    </source>
</evidence>
<dbReference type="AlphaFoldDB" id="A0A2M6WWP6"/>
<dbReference type="EMBL" id="PEZV01000027">
    <property type="protein sequence ID" value="PIT97215.1"/>
    <property type="molecule type" value="Genomic_DNA"/>
</dbReference>